<reference evidence="4 5" key="1">
    <citation type="journal article" date="2016" name="Nat. Commun.">
        <title>Thousands of microbial genomes shed light on interconnected biogeochemical processes in an aquifer system.</title>
        <authorList>
            <person name="Anantharaman K."/>
            <person name="Brown C.T."/>
            <person name="Hug L.A."/>
            <person name="Sharon I."/>
            <person name="Castelle C.J."/>
            <person name="Probst A.J."/>
            <person name="Thomas B.C."/>
            <person name="Singh A."/>
            <person name="Wilkins M.J."/>
            <person name="Karaoz U."/>
            <person name="Brodie E.L."/>
            <person name="Williams K.H."/>
            <person name="Hubbard S.S."/>
            <person name="Banfield J.F."/>
        </authorList>
    </citation>
    <scope>NUCLEOTIDE SEQUENCE [LARGE SCALE GENOMIC DNA]</scope>
</reference>
<feature type="site" description="Important for substrate specificity" evidence="3">
    <location>
        <position position="12"/>
    </location>
</feature>
<proteinExistence type="inferred from homology"/>
<comment type="function">
    <text evidence="3">Nucleoside triphosphate pyrophosphatase that hydrolyzes dTTP and UTP. May have a dual role in cell division arrest and in preventing the incorporation of modified nucleotides into cellular nucleic acids.</text>
</comment>
<dbReference type="Gene3D" id="3.90.950.10">
    <property type="match status" value="1"/>
</dbReference>
<dbReference type="CDD" id="cd00555">
    <property type="entry name" value="Maf"/>
    <property type="match status" value="1"/>
</dbReference>
<comment type="caution">
    <text evidence="3">Lacks conserved residue(s) required for the propagation of feature annotation.</text>
</comment>
<evidence type="ECO:0000256" key="2">
    <source>
        <dbReference type="ARBA" id="ARBA00022801"/>
    </source>
</evidence>
<evidence type="ECO:0000256" key="1">
    <source>
        <dbReference type="ARBA" id="ARBA00001968"/>
    </source>
</evidence>
<feature type="site" description="Important for substrate specificity" evidence="3">
    <location>
        <position position="70"/>
    </location>
</feature>
<comment type="caution">
    <text evidence="4">The sequence shown here is derived from an EMBL/GenBank/DDBJ whole genome shotgun (WGS) entry which is preliminary data.</text>
</comment>
<dbReference type="GO" id="GO:0009117">
    <property type="term" value="P:nucleotide metabolic process"/>
    <property type="evidence" value="ECO:0007669"/>
    <property type="project" value="UniProtKB-KW"/>
</dbReference>
<dbReference type="InterPro" id="IPR003697">
    <property type="entry name" value="Maf-like"/>
</dbReference>
<sequence length="188" mass="20184">MTKIILASASPRRKELLKKIAPTFEVVVSDVNEEAVVAASPEDFAEKAAIAKAKSVAKKEKGSLIIGADTIVVLGDRILGKPKDNSEAAAMLQGLSGRSHRVITGFAVVNSDSMECRSGYETTIVRMKPVPDKLIADYVATGRPLDKAGAYGIQELEEGFVEKVDGDYDNVIGLPIIRLAGLIKEMER</sequence>
<dbReference type="GO" id="GO:0005737">
    <property type="term" value="C:cytoplasm"/>
    <property type="evidence" value="ECO:0007669"/>
    <property type="project" value="UniProtKB-SubCell"/>
</dbReference>
<keyword evidence="3" id="KW-0546">Nucleotide metabolism</keyword>
<keyword evidence="2 3" id="KW-0378">Hydrolase</keyword>
<protein>
    <recommendedName>
        <fullName evidence="3">dTTP/UTP pyrophosphatase</fullName>
        <shortName evidence="3">dTTPase/UTPase</shortName>
        <ecNumber evidence="3">3.6.1.9</ecNumber>
    </recommendedName>
    <alternativeName>
        <fullName evidence="3">Nucleoside triphosphate pyrophosphatase</fullName>
    </alternativeName>
    <alternativeName>
        <fullName evidence="3">Nucleotide pyrophosphatase</fullName>
        <shortName evidence="3">Nucleotide PPase</shortName>
    </alternativeName>
</protein>
<dbReference type="InterPro" id="IPR029001">
    <property type="entry name" value="ITPase-like_fam"/>
</dbReference>
<gene>
    <name evidence="4" type="ORF">A3K49_05715</name>
</gene>
<dbReference type="SUPFAM" id="SSF52972">
    <property type="entry name" value="ITPase-like"/>
    <property type="match status" value="1"/>
</dbReference>
<dbReference type="NCBIfam" id="TIGR00172">
    <property type="entry name" value="maf"/>
    <property type="match status" value="1"/>
</dbReference>
<evidence type="ECO:0000313" key="4">
    <source>
        <dbReference type="EMBL" id="OGC28449.1"/>
    </source>
</evidence>
<keyword evidence="3" id="KW-0963">Cytoplasm</keyword>
<comment type="cofactor">
    <cofactor evidence="1 3">
        <name>a divalent metal cation</name>
        <dbReference type="ChEBI" id="CHEBI:60240"/>
    </cofactor>
</comment>
<dbReference type="HAMAP" id="MF_00528">
    <property type="entry name" value="Maf"/>
    <property type="match status" value="1"/>
</dbReference>
<name>A0A1F4T7E8_UNCSA</name>
<dbReference type="EMBL" id="MEUG01000001">
    <property type="protein sequence ID" value="OGC28449.1"/>
    <property type="molecule type" value="Genomic_DNA"/>
</dbReference>
<organism evidence="4 5">
    <name type="scientific">candidate division WOR-1 bacterium RIFOXYC12_FULL_54_18</name>
    <dbReference type="NCBI Taxonomy" id="1802584"/>
    <lineage>
        <taxon>Bacteria</taxon>
        <taxon>Bacillati</taxon>
        <taxon>Saganbacteria</taxon>
    </lineage>
</organism>
<evidence type="ECO:0000256" key="3">
    <source>
        <dbReference type="HAMAP-Rule" id="MF_00528"/>
    </source>
</evidence>
<dbReference type="Pfam" id="PF02545">
    <property type="entry name" value="Maf"/>
    <property type="match status" value="1"/>
</dbReference>
<dbReference type="AlphaFoldDB" id="A0A1F4T7E8"/>
<feature type="active site" description="Proton acceptor" evidence="3">
    <location>
        <position position="69"/>
    </location>
</feature>
<evidence type="ECO:0000313" key="5">
    <source>
        <dbReference type="Proteomes" id="UP000178602"/>
    </source>
</evidence>
<comment type="subcellular location">
    <subcellularLocation>
        <location evidence="3">Cytoplasm</location>
    </subcellularLocation>
</comment>
<dbReference type="EC" id="3.6.1.9" evidence="3"/>
<dbReference type="PANTHER" id="PTHR43213">
    <property type="entry name" value="BIFUNCTIONAL DTTP/UTP PYROPHOSPHATASE/METHYLTRANSFERASE PROTEIN-RELATED"/>
    <property type="match status" value="1"/>
</dbReference>
<comment type="catalytic activity">
    <reaction evidence="3">
        <text>dTTP + H2O = dTMP + diphosphate + H(+)</text>
        <dbReference type="Rhea" id="RHEA:28534"/>
        <dbReference type="ChEBI" id="CHEBI:15377"/>
        <dbReference type="ChEBI" id="CHEBI:15378"/>
        <dbReference type="ChEBI" id="CHEBI:33019"/>
        <dbReference type="ChEBI" id="CHEBI:37568"/>
        <dbReference type="ChEBI" id="CHEBI:63528"/>
        <dbReference type="EC" id="3.6.1.9"/>
    </reaction>
</comment>
<dbReference type="PIRSF" id="PIRSF006305">
    <property type="entry name" value="Maf"/>
    <property type="match status" value="1"/>
</dbReference>
<comment type="catalytic activity">
    <reaction evidence="3">
        <text>UTP + H2O = UMP + diphosphate + H(+)</text>
        <dbReference type="Rhea" id="RHEA:29395"/>
        <dbReference type="ChEBI" id="CHEBI:15377"/>
        <dbReference type="ChEBI" id="CHEBI:15378"/>
        <dbReference type="ChEBI" id="CHEBI:33019"/>
        <dbReference type="ChEBI" id="CHEBI:46398"/>
        <dbReference type="ChEBI" id="CHEBI:57865"/>
        <dbReference type="EC" id="3.6.1.9"/>
    </reaction>
</comment>
<comment type="similarity">
    <text evidence="3">Belongs to the Maf family. YhdE subfamily.</text>
</comment>
<dbReference type="GO" id="GO:0036221">
    <property type="term" value="F:UTP diphosphatase activity"/>
    <property type="evidence" value="ECO:0007669"/>
    <property type="project" value="RHEA"/>
</dbReference>
<dbReference type="Proteomes" id="UP000178602">
    <property type="component" value="Unassembled WGS sequence"/>
</dbReference>
<feature type="site" description="Important for substrate specificity" evidence="3">
    <location>
        <position position="154"/>
    </location>
</feature>
<dbReference type="PANTHER" id="PTHR43213:SF5">
    <property type="entry name" value="BIFUNCTIONAL DTTP_UTP PYROPHOSPHATASE_METHYLTRANSFERASE PROTEIN-RELATED"/>
    <property type="match status" value="1"/>
</dbReference>
<dbReference type="GO" id="GO:0036218">
    <property type="term" value="F:dTTP diphosphatase activity"/>
    <property type="evidence" value="ECO:0007669"/>
    <property type="project" value="RHEA"/>
</dbReference>
<accession>A0A1F4T7E8</accession>